<dbReference type="EMBL" id="MHOD01000025">
    <property type="protein sequence ID" value="OGZ57658.1"/>
    <property type="molecule type" value="Genomic_DNA"/>
</dbReference>
<name>A0A1G2H6T7_9BACT</name>
<evidence type="ECO:0000313" key="3">
    <source>
        <dbReference type="Proteomes" id="UP000177932"/>
    </source>
</evidence>
<protein>
    <submittedName>
        <fullName evidence="2">Uncharacterized protein</fullName>
    </submittedName>
</protein>
<proteinExistence type="predicted"/>
<sequence length="74" mass="8384">MCCLRKERAASDKLQELAIYTKRLSHKESRLVYGGGKKDKLEQIPKYPSPHRGDSTLREYKFGSELSANNGGQL</sequence>
<reference evidence="2 3" key="1">
    <citation type="journal article" date="2016" name="Nat. Commun.">
        <title>Thousands of microbial genomes shed light on interconnected biogeochemical processes in an aquifer system.</title>
        <authorList>
            <person name="Anantharaman K."/>
            <person name="Brown C.T."/>
            <person name="Hug L.A."/>
            <person name="Sharon I."/>
            <person name="Castelle C.J."/>
            <person name="Probst A.J."/>
            <person name="Thomas B.C."/>
            <person name="Singh A."/>
            <person name="Wilkins M.J."/>
            <person name="Karaoz U."/>
            <person name="Brodie E.L."/>
            <person name="Williams K.H."/>
            <person name="Hubbard S.S."/>
            <person name="Banfield J.F."/>
        </authorList>
    </citation>
    <scope>NUCLEOTIDE SEQUENCE [LARGE SCALE GENOMIC DNA]</scope>
</reference>
<accession>A0A1G2H6T7</accession>
<gene>
    <name evidence="2" type="ORF">A2827_01275</name>
</gene>
<organism evidence="2 3">
    <name type="scientific">Candidatus Spechtbacteria bacterium RIFCSPHIGHO2_01_FULL_43_30</name>
    <dbReference type="NCBI Taxonomy" id="1802158"/>
    <lineage>
        <taxon>Bacteria</taxon>
        <taxon>Candidatus Spechtiibacteriota</taxon>
    </lineage>
</organism>
<dbReference type="Proteomes" id="UP000177932">
    <property type="component" value="Unassembled WGS sequence"/>
</dbReference>
<comment type="caution">
    <text evidence="2">The sequence shown here is derived from an EMBL/GenBank/DDBJ whole genome shotgun (WGS) entry which is preliminary data.</text>
</comment>
<feature type="region of interest" description="Disordered" evidence="1">
    <location>
        <begin position="35"/>
        <end position="56"/>
    </location>
</feature>
<evidence type="ECO:0000313" key="2">
    <source>
        <dbReference type="EMBL" id="OGZ57658.1"/>
    </source>
</evidence>
<evidence type="ECO:0000256" key="1">
    <source>
        <dbReference type="SAM" id="MobiDB-lite"/>
    </source>
</evidence>
<dbReference type="AlphaFoldDB" id="A0A1G2H6T7"/>